<dbReference type="PANTHER" id="PTHR47333">
    <property type="entry name" value="VON WILLEBRAND FACTOR C AND EGF DOMAIN-CONTAINING PROTEIN"/>
    <property type="match status" value="1"/>
</dbReference>
<sequence length="221" mass="23856">MNALIQLSQTPNVCNRGTKATCCPGWTRRSGYNGLCIVPICRSSCGDGRCIRPNLCFCNNRQVRPSCDGPGLPGGGGLVPGKDPSGIGPGGIGPGGIGPGNVVGPGQPQQPTRLRRKFDSHAKTPQKTLYGRFSKSRTVEPIVSKIVSLFKTKGLEVDNYDIDELVEEHSQELTTEELMELHCVSKQEVVEKSLSGEEEVTTKQKSSKAMRDMLKAWETVA</sequence>
<feature type="compositionally biased region" description="Gly residues" evidence="5">
    <location>
        <begin position="87"/>
        <end position="103"/>
    </location>
</feature>
<dbReference type="PANTHER" id="PTHR47333:SF4">
    <property type="entry name" value="EGF-LIKE DOMAIN-CONTAINING PROTEIN"/>
    <property type="match status" value="1"/>
</dbReference>
<comment type="caution">
    <text evidence="6">The sequence shown here is derived from an EMBL/GenBank/DDBJ whole genome shotgun (WGS) entry which is preliminary data.</text>
</comment>
<organism evidence="6 7">
    <name type="scientific">Araneus ventricosus</name>
    <name type="common">Orbweaver spider</name>
    <name type="synonym">Epeira ventricosa</name>
    <dbReference type="NCBI Taxonomy" id="182803"/>
    <lineage>
        <taxon>Eukaryota</taxon>
        <taxon>Metazoa</taxon>
        <taxon>Ecdysozoa</taxon>
        <taxon>Arthropoda</taxon>
        <taxon>Chelicerata</taxon>
        <taxon>Arachnida</taxon>
        <taxon>Araneae</taxon>
        <taxon>Araneomorphae</taxon>
        <taxon>Entelegynae</taxon>
        <taxon>Araneoidea</taxon>
        <taxon>Araneidae</taxon>
        <taxon>Araneus</taxon>
    </lineage>
</organism>
<dbReference type="AlphaFoldDB" id="A0A4Y2H4A5"/>
<keyword evidence="4" id="KW-0325">Glycoprotein</keyword>
<accession>A0A4Y2H4A5</accession>
<name>A0A4Y2H4A5_ARAVE</name>
<feature type="region of interest" description="Disordered" evidence="5">
    <location>
        <begin position="75"/>
        <end position="121"/>
    </location>
</feature>
<evidence type="ECO:0000256" key="4">
    <source>
        <dbReference type="ARBA" id="ARBA00023180"/>
    </source>
</evidence>
<dbReference type="Gene3D" id="2.10.25.10">
    <property type="entry name" value="Laminin"/>
    <property type="match status" value="1"/>
</dbReference>
<dbReference type="EMBL" id="BGPR01001725">
    <property type="protein sequence ID" value="GBM60473.1"/>
    <property type="molecule type" value="Genomic_DNA"/>
</dbReference>
<gene>
    <name evidence="6" type="ORF">AVEN_239852_1</name>
</gene>
<evidence type="ECO:0000256" key="2">
    <source>
        <dbReference type="ARBA" id="ARBA00022525"/>
    </source>
</evidence>
<dbReference type="Proteomes" id="UP000499080">
    <property type="component" value="Unassembled WGS sequence"/>
</dbReference>
<dbReference type="OrthoDB" id="6437324at2759"/>
<evidence type="ECO:0000313" key="7">
    <source>
        <dbReference type="Proteomes" id="UP000499080"/>
    </source>
</evidence>
<keyword evidence="2" id="KW-0964">Secreted</keyword>
<keyword evidence="3" id="KW-0732">Signal</keyword>
<reference evidence="6 7" key="1">
    <citation type="journal article" date="2019" name="Sci. Rep.">
        <title>Orb-weaving spider Araneus ventricosus genome elucidates the spidroin gene catalogue.</title>
        <authorList>
            <person name="Kono N."/>
            <person name="Nakamura H."/>
            <person name="Ohtoshi R."/>
            <person name="Moran D.A.P."/>
            <person name="Shinohara A."/>
            <person name="Yoshida Y."/>
            <person name="Fujiwara M."/>
            <person name="Mori M."/>
            <person name="Tomita M."/>
            <person name="Arakawa K."/>
        </authorList>
    </citation>
    <scope>NUCLEOTIDE SEQUENCE [LARGE SCALE GENOMIC DNA]</scope>
</reference>
<keyword evidence="7" id="KW-1185">Reference proteome</keyword>
<comment type="subcellular location">
    <subcellularLocation>
        <location evidence="1">Secreted</location>
    </subcellularLocation>
</comment>
<evidence type="ECO:0000256" key="3">
    <source>
        <dbReference type="ARBA" id="ARBA00022729"/>
    </source>
</evidence>
<evidence type="ECO:0000256" key="5">
    <source>
        <dbReference type="SAM" id="MobiDB-lite"/>
    </source>
</evidence>
<evidence type="ECO:0000313" key="6">
    <source>
        <dbReference type="EMBL" id="GBM60473.1"/>
    </source>
</evidence>
<proteinExistence type="predicted"/>
<dbReference type="InterPro" id="IPR052080">
    <property type="entry name" value="vWF_C/EGF_Fibrillin"/>
</dbReference>
<protein>
    <submittedName>
        <fullName evidence="6">Uncharacterized protein</fullName>
    </submittedName>
</protein>
<evidence type="ECO:0000256" key="1">
    <source>
        <dbReference type="ARBA" id="ARBA00004613"/>
    </source>
</evidence>
<dbReference type="GO" id="GO:0005576">
    <property type="term" value="C:extracellular region"/>
    <property type="evidence" value="ECO:0007669"/>
    <property type="project" value="UniProtKB-SubCell"/>
</dbReference>